<evidence type="ECO:0000313" key="1">
    <source>
        <dbReference type="EMBL" id="RGV55549.1"/>
    </source>
</evidence>
<organism evidence="1 2">
    <name type="scientific">Bacteroides intestinalis</name>
    <dbReference type="NCBI Taxonomy" id="329854"/>
    <lineage>
        <taxon>Bacteria</taxon>
        <taxon>Pseudomonadati</taxon>
        <taxon>Bacteroidota</taxon>
        <taxon>Bacteroidia</taxon>
        <taxon>Bacteroidales</taxon>
        <taxon>Bacteroidaceae</taxon>
        <taxon>Bacteroides</taxon>
    </lineage>
</organism>
<dbReference type="AlphaFoldDB" id="A0A412YDC9"/>
<proteinExistence type="predicted"/>
<accession>A0A412YDC9</accession>
<gene>
    <name evidence="1" type="ORF">DWW10_08460</name>
</gene>
<dbReference type="Proteomes" id="UP000283850">
    <property type="component" value="Unassembled WGS sequence"/>
</dbReference>
<dbReference type="EMBL" id="QRZF01000004">
    <property type="protein sequence ID" value="RGV55549.1"/>
    <property type="molecule type" value="Genomic_DNA"/>
</dbReference>
<name>A0A412YDC9_9BACE</name>
<comment type="caution">
    <text evidence="1">The sequence shown here is derived from an EMBL/GenBank/DDBJ whole genome shotgun (WGS) entry which is preliminary data.</text>
</comment>
<reference evidence="1 2" key="1">
    <citation type="submission" date="2018-08" db="EMBL/GenBank/DDBJ databases">
        <title>A genome reference for cultivated species of the human gut microbiota.</title>
        <authorList>
            <person name="Zou Y."/>
            <person name="Xue W."/>
            <person name="Luo G."/>
        </authorList>
    </citation>
    <scope>NUCLEOTIDE SEQUENCE [LARGE SCALE GENOMIC DNA]</scope>
    <source>
        <strain evidence="1 2">AF14-32</strain>
    </source>
</reference>
<evidence type="ECO:0000313" key="2">
    <source>
        <dbReference type="Proteomes" id="UP000283850"/>
    </source>
</evidence>
<protein>
    <submittedName>
        <fullName evidence="1">Uncharacterized protein</fullName>
    </submittedName>
</protein>
<sequence>MKQVRGGGVVSSLCAPDEYLYSCTTSFGNGASSNGKVCAKNNFVASEKILNNYRRMAPEMVELGILADCR</sequence>